<feature type="compositionally biased region" description="Low complexity" evidence="1">
    <location>
        <begin position="440"/>
        <end position="450"/>
    </location>
</feature>
<sequence>MSWPFPPILTCAQRLHILLLTVILICIPLVILLRHLPSSLEHNLPLSPSPPTSPEATPLTPTTHPPPPIDRHKRSLSLSSPSPPCASDFLYLTQAVTLCIPLSTATTVTLPYDVLPSNPAHGHYTPSDLKEHVWYLTWGSYSQWKWSNVVAETGDDWSSYSKGVATTWRTRIKLIKQGGSKIGPLTFIISPLHSLGCTLFVLAPWISGSYYWTVHLCVRNITSPTSSVFDIVGISKSPSPTVLADITKVNKPSPAITIESKNLTVDETFQTVTGISASTNNWLLLAEQAANASEHDCLVCLAARPTLRIVPPPIPPECVLHLMNGTSLNSNCTKFGQVFPKQKPGDDVGTPLFSNVVAPNNFSCIQLIGRGGPFLGNVTTNWCVNTTVSVSSQFNPKKRANLWWWCGAPQLYNGFPRKSSGLCALITLLLPVSVTPVTLHDTPVSSSSSSTRRKRSIPSLPEYHNPTYIDAIGVPRGVPDEYKLVDQIAAGWESIFVWITPNKNVDRINYIHFNVQLLSNYTRTALEAVHQQLSATSLMAFQNRIAVDMLLAEKGGVCSMFAQNCCVFIPNNTAADGSLTKALDGLRSLTDKMKSHSGVDTSMWDSWLDIFGKYKSLVASALVSMSVFAAILVTCGCCCIPCLRQLTQRLITTAISPPPADPIIQMPLLLTNPNIYLGGDPATDSDDSHAEEDDVRV</sequence>
<feature type="transmembrane region" description="Helical" evidence="2">
    <location>
        <begin position="15"/>
        <end position="33"/>
    </location>
</feature>
<dbReference type="InterPro" id="IPR018154">
    <property type="entry name" value="TLV/ENV_coat_polyprotein"/>
</dbReference>
<reference evidence="3" key="1">
    <citation type="submission" date="2016-05" db="EMBL/GenBank/DDBJ databases">
        <authorList>
            <person name="Lavstsen T."/>
            <person name="Jespersen J.S."/>
        </authorList>
    </citation>
    <scope>NUCLEOTIDE SEQUENCE</scope>
    <source>
        <tissue evidence="3">Brain</tissue>
    </source>
</reference>
<evidence type="ECO:0000256" key="2">
    <source>
        <dbReference type="SAM" id="Phobius"/>
    </source>
</evidence>
<name>A0A1A8PVW8_9TELE</name>
<dbReference type="SUPFAM" id="SSF58069">
    <property type="entry name" value="Virus ectodomain"/>
    <property type="match status" value="1"/>
</dbReference>
<keyword evidence="2" id="KW-0472">Membrane</keyword>
<feature type="transmembrane region" description="Helical" evidence="2">
    <location>
        <begin position="182"/>
        <end position="206"/>
    </location>
</feature>
<organism evidence="3">
    <name type="scientific">Nothobranchius pienaari</name>
    <dbReference type="NCBI Taxonomy" id="704102"/>
    <lineage>
        <taxon>Eukaryota</taxon>
        <taxon>Metazoa</taxon>
        <taxon>Chordata</taxon>
        <taxon>Craniata</taxon>
        <taxon>Vertebrata</taxon>
        <taxon>Euteleostomi</taxon>
        <taxon>Actinopterygii</taxon>
        <taxon>Neopterygii</taxon>
        <taxon>Teleostei</taxon>
        <taxon>Neoteleostei</taxon>
        <taxon>Acanthomorphata</taxon>
        <taxon>Ovalentaria</taxon>
        <taxon>Atherinomorphae</taxon>
        <taxon>Cyprinodontiformes</taxon>
        <taxon>Nothobranchiidae</taxon>
        <taxon>Nothobranchius</taxon>
    </lineage>
</organism>
<protein>
    <submittedName>
        <fullName evidence="3">Novel protein similar to envelope protein (Env), Uncharacterized protein</fullName>
    </submittedName>
</protein>
<keyword evidence="3" id="KW-0946">Virion</keyword>
<keyword evidence="2" id="KW-1133">Transmembrane helix</keyword>
<dbReference type="AlphaFoldDB" id="A0A1A8PVW8"/>
<proteinExistence type="predicted"/>
<reference evidence="3" key="2">
    <citation type="submission" date="2016-06" db="EMBL/GenBank/DDBJ databases">
        <title>The genome of a short-lived fish provides insights into sex chromosome evolution and the genetic control of aging.</title>
        <authorList>
            <person name="Reichwald K."/>
            <person name="Felder M."/>
            <person name="Petzold A."/>
            <person name="Koch P."/>
            <person name="Groth M."/>
            <person name="Platzer M."/>
        </authorList>
    </citation>
    <scope>NUCLEOTIDE SEQUENCE</scope>
    <source>
        <tissue evidence="3">Brain</tissue>
    </source>
</reference>
<dbReference type="Gene3D" id="1.10.287.210">
    <property type="match status" value="1"/>
</dbReference>
<feature type="region of interest" description="Disordered" evidence="1">
    <location>
        <begin position="440"/>
        <end position="459"/>
    </location>
</feature>
<dbReference type="Pfam" id="PF00429">
    <property type="entry name" value="TLV_coat"/>
    <property type="match status" value="1"/>
</dbReference>
<dbReference type="PANTHER" id="PTHR10424:SF80">
    <property type="entry name" value="ENVELOPE GLYCOPROTEIN"/>
    <property type="match status" value="1"/>
</dbReference>
<dbReference type="CDD" id="cd09951">
    <property type="entry name" value="HERV-Rb-like_HR1-HR2"/>
    <property type="match status" value="1"/>
</dbReference>
<accession>A0A1A8PVW8</accession>
<evidence type="ECO:0000256" key="1">
    <source>
        <dbReference type="SAM" id="MobiDB-lite"/>
    </source>
</evidence>
<keyword evidence="2" id="KW-0812">Transmembrane</keyword>
<gene>
    <name evidence="3" type="primary">CR936442.1</name>
</gene>
<keyword evidence="3" id="KW-0261">Viral envelope protein</keyword>
<feature type="region of interest" description="Disordered" evidence="1">
    <location>
        <begin position="44"/>
        <end position="80"/>
    </location>
</feature>
<feature type="transmembrane region" description="Helical" evidence="2">
    <location>
        <begin position="617"/>
        <end position="643"/>
    </location>
</feature>
<dbReference type="EMBL" id="HAEG01009788">
    <property type="protein sequence ID" value="SBR85396.1"/>
    <property type="molecule type" value="Transcribed_RNA"/>
</dbReference>
<evidence type="ECO:0000313" key="3">
    <source>
        <dbReference type="EMBL" id="SBR85396.1"/>
    </source>
</evidence>
<dbReference type="PANTHER" id="PTHR10424">
    <property type="entry name" value="VIRAL ENVELOPE PROTEIN"/>
    <property type="match status" value="1"/>
</dbReference>